<dbReference type="InterPro" id="IPR051449">
    <property type="entry name" value="ABC-2_transporter_component"/>
</dbReference>
<organism evidence="10">
    <name type="scientific">Candidatus Methanomethylicus mesodigestus</name>
    <dbReference type="NCBI Taxonomy" id="1867258"/>
    <lineage>
        <taxon>Archaea</taxon>
        <taxon>Thermoproteota</taxon>
        <taxon>Methanosuratincolia</taxon>
        <taxon>Candidatus Methanomethylicales</taxon>
        <taxon>Candidatus Methanomethylicaceae</taxon>
        <taxon>Candidatus Methanomethylicus</taxon>
    </lineage>
</organism>
<evidence type="ECO:0000256" key="3">
    <source>
        <dbReference type="ARBA" id="ARBA00022448"/>
    </source>
</evidence>
<keyword evidence="4" id="KW-1003">Cell membrane</keyword>
<feature type="transmembrane region" description="Helical" evidence="8">
    <location>
        <begin position="378"/>
        <end position="400"/>
    </location>
</feature>
<evidence type="ECO:0000256" key="1">
    <source>
        <dbReference type="ARBA" id="ARBA00004651"/>
    </source>
</evidence>
<comment type="caution">
    <text evidence="10">The sequence shown here is derived from an EMBL/GenBank/DDBJ whole genome shotgun (WGS) entry which is preliminary data.</text>
</comment>
<evidence type="ECO:0000256" key="2">
    <source>
        <dbReference type="ARBA" id="ARBA00007783"/>
    </source>
</evidence>
<proteinExistence type="inferred from homology"/>
<feature type="transmembrane region" description="Helical" evidence="8">
    <location>
        <begin position="286"/>
        <end position="314"/>
    </location>
</feature>
<dbReference type="PROSITE" id="PS51012">
    <property type="entry name" value="ABC_TM2"/>
    <property type="match status" value="1"/>
</dbReference>
<feature type="domain" description="ABC transmembrane type-2" evidence="9">
    <location>
        <begin position="157"/>
        <end position="406"/>
    </location>
</feature>
<gene>
    <name evidence="10" type="ORF">ENS19_04800</name>
</gene>
<accession>A0A7C3F0C0</accession>
<evidence type="ECO:0000259" key="9">
    <source>
        <dbReference type="PROSITE" id="PS51012"/>
    </source>
</evidence>
<evidence type="ECO:0000256" key="6">
    <source>
        <dbReference type="ARBA" id="ARBA00022989"/>
    </source>
</evidence>
<evidence type="ECO:0000313" key="10">
    <source>
        <dbReference type="EMBL" id="HFK20585.1"/>
    </source>
</evidence>
<dbReference type="PANTHER" id="PTHR30294:SF29">
    <property type="entry name" value="MULTIDRUG ABC TRANSPORTER PERMEASE YBHS-RELATED"/>
    <property type="match status" value="1"/>
</dbReference>
<evidence type="ECO:0000256" key="4">
    <source>
        <dbReference type="ARBA" id="ARBA00022475"/>
    </source>
</evidence>
<dbReference type="InterPro" id="IPR047817">
    <property type="entry name" value="ABC2_TM_bact-type"/>
</dbReference>
<feature type="transmembrane region" description="Helical" evidence="8">
    <location>
        <begin position="240"/>
        <end position="266"/>
    </location>
</feature>
<dbReference type="GO" id="GO:0140359">
    <property type="term" value="F:ABC-type transporter activity"/>
    <property type="evidence" value="ECO:0007669"/>
    <property type="project" value="InterPro"/>
</dbReference>
<keyword evidence="5 8" id="KW-0812">Transmembrane</keyword>
<dbReference type="Gene3D" id="3.40.1710.10">
    <property type="entry name" value="abc type-2 transporter like domain"/>
    <property type="match status" value="1"/>
</dbReference>
<dbReference type="GO" id="GO:0005886">
    <property type="term" value="C:plasma membrane"/>
    <property type="evidence" value="ECO:0007669"/>
    <property type="project" value="UniProtKB-SubCell"/>
</dbReference>
<evidence type="ECO:0000256" key="8">
    <source>
        <dbReference type="SAM" id="Phobius"/>
    </source>
</evidence>
<protein>
    <submittedName>
        <fullName evidence="10">ABC transporter permease</fullName>
    </submittedName>
</protein>
<sequence length="421" mass="45043">MMAKEVKDLLRDPKILVGMILFPALIYPLMGAAMNISTGSVIETASANMTIYVIDDDGGPLAFTLKEFFRGGNFTVEAVEGDPASMAASLQGGDVLIHVPSGFSENITAYRRADIGIFVNFKEFSMVEFIKAGRAEGIVRIFEGAITNALISNAFPISQAEDILNPVKIDYNSVIRGEAQPINPETLQNTMRLQGAMGPIVILLVLILAMQVAATSIAVEKEAKTLETLLTIPVSRLSILFSKLIGSFTIAFLASVATVLSFSYYFTTVLGTATVDQGLDLSVLGIGPSSTGFIVLGATLFGALLSALALALTLGTLAQDVRGAQSLVGVLMVPVIMPMFFIMFGDMSSLPTALQTALYLIPFTYPMLASQALFTGNYGMVFVGLAYMAAFTFVTLYLAAKVFSSERIMTARLSFRLGRTK</sequence>
<keyword evidence="7 8" id="KW-0472">Membrane</keyword>
<evidence type="ECO:0000256" key="7">
    <source>
        <dbReference type="ARBA" id="ARBA00023136"/>
    </source>
</evidence>
<comment type="subcellular location">
    <subcellularLocation>
        <location evidence="1">Cell membrane</location>
        <topology evidence="1">Multi-pass membrane protein</topology>
    </subcellularLocation>
</comment>
<dbReference type="PANTHER" id="PTHR30294">
    <property type="entry name" value="MEMBRANE COMPONENT OF ABC TRANSPORTER YHHJ-RELATED"/>
    <property type="match status" value="1"/>
</dbReference>
<name>A0A7C3F0C0_9CREN</name>
<evidence type="ECO:0000256" key="5">
    <source>
        <dbReference type="ARBA" id="ARBA00022692"/>
    </source>
</evidence>
<keyword evidence="6 8" id="KW-1133">Transmembrane helix</keyword>
<keyword evidence="3" id="KW-0813">Transport</keyword>
<feature type="transmembrane region" description="Helical" evidence="8">
    <location>
        <begin position="196"/>
        <end position="219"/>
    </location>
</feature>
<dbReference type="AlphaFoldDB" id="A0A7C3F0C0"/>
<reference evidence="10" key="1">
    <citation type="journal article" date="2020" name="mSystems">
        <title>Genome- and Community-Level Interaction Insights into Carbon Utilization and Element Cycling Functions of Hydrothermarchaeota in Hydrothermal Sediment.</title>
        <authorList>
            <person name="Zhou Z."/>
            <person name="Liu Y."/>
            <person name="Xu W."/>
            <person name="Pan J."/>
            <person name="Luo Z.H."/>
            <person name="Li M."/>
        </authorList>
    </citation>
    <scope>NUCLEOTIDE SEQUENCE [LARGE SCALE GENOMIC DNA]</scope>
    <source>
        <strain evidence="10">SpSt-468</strain>
    </source>
</reference>
<comment type="similarity">
    <text evidence="2">Belongs to the ABC-2 integral membrane protein family.</text>
</comment>
<dbReference type="Pfam" id="PF12698">
    <property type="entry name" value="ABC2_membrane_3"/>
    <property type="match status" value="1"/>
</dbReference>
<dbReference type="EMBL" id="DSTX01000007">
    <property type="protein sequence ID" value="HFK20585.1"/>
    <property type="molecule type" value="Genomic_DNA"/>
</dbReference>
<dbReference type="InterPro" id="IPR013525">
    <property type="entry name" value="ABC2_TM"/>
</dbReference>
<feature type="transmembrane region" description="Helical" evidence="8">
    <location>
        <begin position="326"/>
        <end position="344"/>
    </location>
</feature>